<protein>
    <recommendedName>
        <fullName evidence="2">Large ribosomal subunit protein mL59 domain-containing protein</fullName>
    </recommendedName>
</protein>
<reference evidence="3" key="1">
    <citation type="journal article" date="2020" name="Stud. Mycol.">
        <title>101 Dothideomycetes genomes: a test case for predicting lifestyles and emergence of pathogens.</title>
        <authorList>
            <person name="Haridas S."/>
            <person name="Albert R."/>
            <person name="Binder M."/>
            <person name="Bloem J."/>
            <person name="Labutti K."/>
            <person name="Salamov A."/>
            <person name="Andreopoulos B."/>
            <person name="Baker S."/>
            <person name="Barry K."/>
            <person name="Bills G."/>
            <person name="Bluhm B."/>
            <person name="Cannon C."/>
            <person name="Castanera R."/>
            <person name="Culley D."/>
            <person name="Daum C."/>
            <person name="Ezra D."/>
            <person name="Gonzalez J."/>
            <person name="Henrissat B."/>
            <person name="Kuo A."/>
            <person name="Liang C."/>
            <person name="Lipzen A."/>
            <person name="Lutzoni F."/>
            <person name="Magnuson J."/>
            <person name="Mondo S."/>
            <person name="Nolan M."/>
            <person name="Ohm R."/>
            <person name="Pangilinan J."/>
            <person name="Park H.-J."/>
            <person name="Ramirez L."/>
            <person name="Alfaro M."/>
            <person name="Sun H."/>
            <person name="Tritt A."/>
            <person name="Yoshinaga Y."/>
            <person name="Zwiers L.-H."/>
            <person name="Turgeon B."/>
            <person name="Goodwin S."/>
            <person name="Spatafora J."/>
            <person name="Crous P."/>
            <person name="Grigoriev I."/>
        </authorList>
    </citation>
    <scope>NUCLEOTIDE SEQUENCE</scope>
    <source>
        <strain evidence="3">CBS 480.64</strain>
    </source>
</reference>
<name>A0A6A7C932_9PEZI</name>
<accession>A0A6A7C932</accession>
<dbReference type="PANTHER" id="PTHR28041">
    <property type="entry name" value="54S RIBOSOMAL PROTEIN L25, MITOCHONDRIAL"/>
    <property type="match status" value="1"/>
</dbReference>
<dbReference type="Pfam" id="PF18126">
    <property type="entry name" value="Mitoc_mL59"/>
    <property type="match status" value="1"/>
</dbReference>
<keyword evidence="4" id="KW-1185">Reference proteome</keyword>
<proteinExistence type="predicted"/>
<gene>
    <name evidence="3" type="ORF">K470DRAFT_192630</name>
</gene>
<organism evidence="3 4">
    <name type="scientific">Piedraia hortae CBS 480.64</name>
    <dbReference type="NCBI Taxonomy" id="1314780"/>
    <lineage>
        <taxon>Eukaryota</taxon>
        <taxon>Fungi</taxon>
        <taxon>Dikarya</taxon>
        <taxon>Ascomycota</taxon>
        <taxon>Pezizomycotina</taxon>
        <taxon>Dothideomycetes</taxon>
        <taxon>Dothideomycetidae</taxon>
        <taxon>Capnodiales</taxon>
        <taxon>Piedraiaceae</taxon>
        <taxon>Piedraia</taxon>
    </lineage>
</organism>
<dbReference type="InterPro" id="IPR037507">
    <property type="entry name" value="Ribosomal_mL59"/>
</dbReference>
<dbReference type="OrthoDB" id="18529at2759"/>
<dbReference type="EMBL" id="MU005960">
    <property type="protein sequence ID" value="KAF2863579.1"/>
    <property type="molecule type" value="Genomic_DNA"/>
</dbReference>
<dbReference type="PANTHER" id="PTHR28041:SF1">
    <property type="entry name" value="LARGE RIBOSOMAL SUBUNIT PROTEIN ML59"/>
    <property type="match status" value="1"/>
</dbReference>
<feature type="compositionally biased region" description="Polar residues" evidence="1">
    <location>
        <begin position="38"/>
        <end position="64"/>
    </location>
</feature>
<feature type="region of interest" description="Disordered" evidence="1">
    <location>
        <begin position="28"/>
        <end position="74"/>
    </location>
</feature>
<sequence>KHVNAALSLPSSLLHFFRRWTPPQLSALPRAPEPSIHLASTTPSTDPNAPSTDPTAPVSSTTNKEAGWKKNPFLPFKNPSTGKWHGPHYSLRRQAQLYKLAAEHNVLSLMPLSPKHPKVKAQKRLERGLRVKGTGVDQHVKGHKWERTLRSRLDLRKRALEAMPEMIETWKNRGHGRGWKKFP</sequence>
<dbReference type="AlphaFoldDB" id="A0A6A7C932"/>
<feature type="non-terminal residue" evidence="3">
    <location>
        <position position="1"/>
    </location>
</feature>
<evidence type="ECO:0000256" key="1">
    <source>
        <dbReference type="SAM" id="MobiDB-lite"/>
    </source>
</evidence>
<dbReference type="GO" id="GO:0003735">
    <property type="term" value="F:structural constituent of ribosome"/>
    <property type="evidence" value="ECO:0007669"/>
    <property type="project" value="InterPro"/>
</dbReference>
<evidence type="ECO:0000313" key="3">
    <source>
        <dbReference type="EMBL" id="KAF2863579.1"/>
    </source>
</evidence>
<dbReference type="InterPro" id="IPR040922">
    <property type="entry name" value="Ribosomal_mL59_dom"/>
</dbReference>
<dbReference type="GO" id="GO:0005762">
    <property type="term" value="C:mitochondrial large ribosomal subunit"/>
    <property type="evidence" value="ECO:0007669"/>
    <property type="project" value="InterPro"/>
</dbReference>
<evidence type="ECO:0000313" key="4">
    <source>
        <dbReference type="Proteomes" id="UP000799421"/>
    </source>
</evidence>
<feature type="non-terminal residue" evidence="3">
    <location>
        <position position="183"/>
    </location>
</feature>
<dbReference type="Proteomes" id="UP000799421">
    <property type="component" value="Unassembled WGS sequence"/>
</dbReference>
<evidence type="ECO:0000259" key="2">
    <source>
        <dbReference type="Pfam" id="PF18126"/>
    </source>
</evidence>
<feature type="domain" description="Large ribosomal subunit protein mL59" evidence="2">
    <location>
        <begin position="12"/>
        <end position="172"/>
    </location>
</feature>